<dbReference type="SUPFAM" id="SSF57959">
    <property type="entry name" value="Leucine zipper domain"/>
    <property type="match status" value="1"/>
</dbReference>
<evidence type="ECO:0000313" key="4">
    <source>
        <dbReference type="EMBL" id="KAK7017046.1"/>
    </source>
</evidence>
<protein>
    <recommendedName>
        <fullName evidence="3">BZIP domain-containing protein</fullName>
    </recommendedName>
</protein>
<gene>
    <name evidence="4" type="ORF">VNI00_018734</name>
</gene>
<dbReference type="InterPro" id="IPR046347">
    <property type="entry name" value="bZIP_sf"/>
</dbReference>
<reference evidence="4 5" key="1">
    <citation type="submission" date="2024-01" db="EMBL/GenBank/DDBJ databases">
        <title>A draft genome for a cacao thread blight-causing isolate of Paramarasmius palmivorus.</title>
        <authorList>
            <person name="Baruah I.K."/>
            <person name="Bukari Y."/>
            <person name="Amoako-Attah I."/>
            <person name="Meinhardt L.W."/>
            <person name="Bailey B.A."/>
            <person name="Cohen S.P."/>
        </authorList>
    </citation>
    <scope>NUCLEOTIDE SEQUENCE [LARGE SCALE GENOMIC DNA]</scope>
    <source>
        <strain evidence="4 5">GH-12</strain>
    </source>
</reference>
<evidence type="ECO:0000259" key="3">
    <source>
        <dbReference type="Pfam" id="PF00170"/>
    </source>
</evidence>
<dbReference type="Gene3D" id="1.20.5.170">
    <property type="match status" value="1"/>
</dbReference>
<sequence>MSSRRGRKRNDDLPPNRVRDAQRAFRAQKAAYLQELERKVSDLQKENKTLRFALQLPLDGSAAAINSIMQRR</sequence>
<dbReference type="Proteomes" id="UP001383192">
    <property type="component" value="Unassembled WGS sequence"/>
</dbReference>
<comment type="caution">
    <text evidence="4">The sequence shown here is derived from an EMBL/GenBank/DDBJ whole genome shotgun (WGS) entry which is preliminary data.</text>
</comment>
<dbReference type="GO" id="GO:0003700">
    <property type="term" value="F:DNA-binding transcription factor activity"/>
    <property type="evidence" value="ECO:0007669"/>
    <property type="project" value="InterPro"/>
</dbReference>
<keyword evidence="1" id="KW-0175">Coiled coil</keyword>
<organism evidence="4 5">
    <name type="scientific">Paramarasmius palmivorus</name>
    <dbReference type="NCBI Taxonomy" id="297713"/>
    <lineage>
        <taxon>Eukaryota</taxon>
        <taxon>Fungi</taxon>
        <taxon>Dikarya</taxon>
        <taxon>Basidiomycota</taxon>
        <taxon>Agaricomycotina</taxon>
        <taxon>Agaricomycetes</taxon>
        <taxon>Agaricomycetidae</taxon>
        <taxon>Agaricales</taxon>
        <taxon>Marasmiineae</taxon>
        <taxon>Marasmiaceae</taxon>
        <taxon>Paramarasmius</taxon>
    </lineage>
</organism>
<dbReference type="AlphaFoldDB" id="A0AAW0AVT2"/>
<name>A0AAW0AVT2_9AGAR</name>
<dbReference type="EMBL" id="JAYKXP010000265">
    <property type="protein sequence ID" value="KAK7017046.1"/>
    <property type="molecule type" value="Genomic_DNA"/>
</dbReference>
<proteinExistence type="predicted"/>
<keyword evidence="5" id="KW-1185">Reference proteome</keyword>
<feature type="region of interest" description="Disordered" evidence="2">
    <location>
        <begin position="1"/>
        <end position="21"/>
    </location>
</feature>
<accession>A0AAW0AVT2</accession>
<dbReference type="InterPro" id="IPR004827">
    <property type="entry name" value="bZIP"/>
</dbReference>
<evidence type="ECO:0000256" key="1">
    <source>
        <dbReference type="SAM" id="Coils"/>
    </source>
</evidence>
<feature type="domain" description="BZIP" evidence="3">
    <location>
        <begin position="19"/>
        <end position="52"/>
    </location>
</feature>
<dbReference type="Pfam" id="PF00170">
    <property type="entry name" value="bZIP_1"/>
    <property type="match status" value="1"/>
</dbReference>
<evidence type="ECO:0000256" key="2">
    <source>
        <dbReference type="SAM" id="MobiDB-lite"/>
    </source>
</evidence>
<evidence type="ECO:0000313" key="5">
    <source>
        <dbReference type="Proteomes" id="UP001383192"/>
    </source>
</evidence>
<feature type="compositionally biased region" description="Basic and acidic residues" evidence="2">
    <location>
        <begin position="9"/>
        <end position="21"/>
    </location>
</feature>
<feature type="coiled-coil region" evidence="1">
    <location>
        <begin position="26"/>
        <end position="53"/>
    </location>
</feature>